<evidence type="ECO:0000256" key="1">
    <source>
        <dbReference type="SAM" id="MobiDB-lite"/>
    </source>
</evidence>
<feature type="compositionally biased region" description="Acidic residues" evidence="1">
    <location>
        <begin position="685"/>
        <end position="702"/>
    </location>
</feature>
<evidence type="ECO:0000313" key="4">
    <source>
        <dbReference type="Proteomes" id="UP000813427"/>
    </source>
</evidence>
<dbReference type="SUPFAM" id="SSF52540">
    <property type="entry name" value="P-loop containing nucleoside triphosphate hydrolases"/>
    <property type="match status" value="1"/>
</dbReference>
<gene>
    <name evidence="3" type="ORF">BKA59DRAFT_431582</name>
</gene>
<dbReference type="InterPro" id="IPR054289">
    <property type="entry name" value="DUF7025"/>
</dbReference>
<proteinExistence type="predicted"/>
<dbReference type="Gene3D" id="3.40.50.300">
    <property type="entry name" value="P-loop containing nucleotide triphosphate hydrolases"/>
    <property type="match status" value="1"/>
</dbReference>
<dbReference type="AlphaFoldDB" id="A0A8K0S7I7"/>
<evidence type="ECO:0000313" key="3">
    <source>
        <dbReference type="EMBL" id="KAH7256125.1"/>
    </source>
</evidence>
<feature type="domain" description="AAA+ ATPase" evidence="2">
    <location>
        <begin position="489"/>
        <end position="622"/>
    </location>
</feature>
<dbReference type="Pfam" id="PF00004">
    <property type="entry name" value="AAA"/>
    <property type="match status" value="1"/>
</dbReference>
<dbReference type="Proteomes" id="UP000813427">
    <property type="component" value="Unassembled WGS sequence"/>
</dbReference>
<dbReference type="EMBL" id="JAGPXF010000002">
    <property type="protein sequence ID" value="KAH7256125.1"/>
    <property type="molecule type" value="Genomic_DNA"/>
</dbReference>
<dbReference type="InterPro" id="IPR027417">
    <property type="entry name" value="P-loop_NTPase"/>
</dbReference>
<dbReference type="Pfam" id="PF22942">
    <property type="entry name" value="DUF7025"/>
    <property type="match status" value="1"/>
</dbReference>
<feature type="region of interest" description="Disordered" evidence="1">
    <location>
        <begin position="628"/>
        <end position="718"/>
    </location>
</feature>
<dbReference type="SMART" id="SM00382">
    <property type="entry name" value="AAA"/>
    <property type="match status" value="1"/>
</dbReference>
<sequence length="718" mass="82585">MFVTVPRPGEKTSISQVQHSRHEKYVMDKWFSESVDDQPYNTIAAVKLEPCVNNSKNCEPDAVSGTLEKAEDLNKMESGPEPFDWTASLPSQPANPIDLGRGGTVCETKRFDSFYNTSGDRFVLPSGQKYTSKTTRANESAMTVTNYWNKEQDLEKTILEIKSPFMKRAFKAVIPEYANFNMDVKNISITGEPHCLFHYRDELMNYGKRMWESQNMEAANHIKHLITHMWEVFKAEIILFNTLEWLADFEPALEHKYLWMIFRPGDLIYVRDDEPWAFRLDCISSDGDIWDLGGVRIDYNGTHFGFTGTYTYIDYYEGLKSLKELRHITFDRLSEEEKRSKREMLIARGRKFVGIHGKRHLWFEESPSKSSGWQMKTRIMADLDGWCGEHSNYRPSLHGDRKKYKPEDVLDSLTEEDFMICHTAVAGYSLRENKWGRFHVNAIGEIAYDTAAFDNLILPDYQKQQLLSLVRVHEDDRFFFDDIIKGKGKGMTFLLYGEPGLGKTLTGESIADYCQKPLVRIDAGTLGTSPKSVEEGLQKAFQLAERWHAVLLLDEADVYLEQRRSVDLTRNGIKNVVRAACALAWADSTADNNIHRRHLETALQPMRLFNRTMRRMRLIEGRQLSGAKEEVVVVEEEGQNDELVSDEKGSGDEELDEQDEDDMENEGSRRENEESEIEFHLTGDQNEESGLDTESEIGDEGDSSGNTESQQIKRRRLM</sequence>
<dbReference type="GO" id="GO:0016887">
    <property type="term" value="F:ATP hydrolysis activity"/>
    <property type="evidence" value="ECO:0007669"/>
    <property type="project" value="InterPro"/>
</dbReference>
<dbReference type="PANTHER" id="PTHR46411:SF2">
    <property type="entry name" value="AAA+ ATPASE DOMAIN-CONTAINING PROTEIN"/>
    <property type="match status" value="1"/>
</dbReference>
<dbReference type="PANTHER" id="PTHR46411">
    <property type="entry name" value="FAMILY ATPASE, PUTATIVE-RELATED"/>
    <property type="match status" value="1"/>
</dbReference>
<dbReference type="OrthoDB" id="10042665at2759"/>
<keyword evidence="4" id="KW-1185">Reference proteome</keyword>
<dbReference type="InterPro" id="IPR003593">
    <property type="entry name" value="AAA+_ATPase"/>
</dbReference>
<feature type="compositionally biased region" description="Acidic residues" evidence="1">
    <location>
        <begin position="652"/>
        <end position="665"/>
    </location>
</feature>
<organism evidence="3 4">
    <name type="scientific">Fusarium tricinctum</name>
    <dbReference type="NCBI Taxonomy" id="61284"/>
    <lineage>
        <taxon>Eukaryota</taxon>
        <taxon>Fungi</taxon>
        <taxon>Dikarya</taxon>
        <taxon>Ascomycota</taxon>
        <taxon>Pezizomycotina</taxon>
        <taxon>Sordariomycetes</taxon>
        <taxon>Hypocreomycetidae</taxon>
        <taxon>Hypocreales</taxon>
        <taxon>Nectriaceae</taxon>
        <taxon>Fusarium</taxon>
        <taxon>Fusarium tricinctum species complex</taxon>
    </lineage>
</organism>
<accession>A0A8K0S7I7</accession>
<protein>
    <recommendedName>
        <fullName evidence="2">AAA+ ATPase domain-containing protein</fullName>
    </recommendedName>
</protein>
<evidence type="ECO:0000259" key="2">
    <source>
        <dbReference type="SMART" id="SM00382"/>
    </source>
</evidence>
<feature type="compositionally biased region" description="Basic and acidic residues" evidence="1">
    <location>
        <begin position="666"/>
        <end position="681"/>
    </location>
</feature>
<feature type="compositionally biased region" description="Acidic residues" evidence="1">
    <location>
        <begin position="632"/>
        <end position="644"/>
    </location>
</feature>
<reference evidence="3" key="1">
    <citation type="journal article" date="2021" name="Nat. Commun.">
        <title>Genetic determinants of endophytism in the Arabidopsis root mycobiome.</title>
        <authorList>
            <person name="Mesny F."/>
            <person name="Miyauchi S."/>
            <person name="Thiergart T."/>
            <person name="Pickel B."/>
            <person name="Atanasova L."/>
            <person name="Karlsson M."/>
            <person name="Huettel B."/>
            <person name="Barry K.W."/>
            <person name="Haridas S."/>
            <person name="Chen C."/>
            <person name="Bauer D."/>
            <person name="Andreopoulos W."/>
            <person name="Pangilinan J."/>
            <person name="LaButti K."/>
            <person name="Riley R."/>
            <person name="Lipzen A."/>
            <person name="Clum A."/>
            <person name="Drula E."/>
            <person name="Henrissat B."/>
            <person name="Kohler A."/>
            <person name="Grigoriev I.V."/>
            <person name="Martin F.M."/>
            <person name="Hacquard S."/>
        </authorList>
    </citation>
    <scope>NUCLEOTIDE SEQUENCE</scope>
    <source>
        <strain evidence="3">MPI-SDFR-AT-0068</strain>
    </source>
</reference>
<dbReference type="InterPro" id="IPR003959">
    <property type="entry name" value="ATPase_AAA_core"/>
</dbReference>
<comment type="caution">
    <text evidence="3">The sequence shown here is derived from an EMBL/GenBank/DDBJ whole genome shotgun (WGS) entry which is preliminary data.</text>
</comment>
<name>A0A8K0S7I7_9HYPO</name>
<dbReference type="GO" id="GO:0005524">
    <property type="term" value="F:ATP binding"/>
    <property type="evidence" value="ECO:0007669"/>
    <property type="project" value="InterPro"/>
</dbReference>